<comment type="similarity">
    <text evidence="1">Belongs to the UPF0337 (CsbD) family.</text>
</comment>
<name>A0A7G7MER5_9PSEU</name>
<organism evidence="4 5">
    <name type="scientific">Pseudonocardia petroleophila</name>
    <dbReference type="NCBI Taxonomy" id="37331"/>
    <lineage>
        <taxon>Bacteria</taxon>
        <taxon>Bacillati</taxon>
        <taxon>Actinomycetota</taxon>
        <taxon>Actinomycetes</taxon>
        <taxon>Pseudonocardiales</taxon>
        <taxon>Pseudonocardiaceae</taxon>
        <taxon>Pseudonocardia</taxon>
    </lineage>
</organism>
<dbReference type="AlphaFoldDB" id="A0A7G7MER5"/>
<reference evidence="4 5" key="1">
    <citation type="submission" date="2020-08" db="EMBL/GenBank/DDBJ databases">
        <authorList>
            <person name="Mo P."/>
        </authorList>
    </citation>
    <scope>NUCLEOTIDE SEQUENCE [LARGE SCALE GENOMIC DNA]</scope>
    <source>
        <strain evidence="4 5">CGMCC 4.1532</strain>
    </source>
</reference>
<feature type="compositionally biased region" description="Basic and acidic residues" evidence="2">
    <location>
        <begin position="1"/>
        <end position="20"/>
    </location>
</feature>
<dbReference type="KEGG" id="ppel:H6H00_24485"/>
<sequence>MAADDKASNKAEELKGKVKEGVGGAIGDENLERQGRNDQAKSNLKQGVEKIKDAFKS</sequence>
<evidence type="ECO:0000256" key="1">
    <source>
        <dbReference type="ARBA" id="ARBA00009129"/>
    </source>
</evidence>
<dbReference type="Gene3D" id="1.10.1470.10">
    <property type="entry name" value="YjbJ"/>
    <property type="match status" value="1"/>
</dbReference>
<accession>A0A7G7MER5</accession>
<feature type="region of interest" description="Disordered" evidence="2">
    <location>
        <begin position="1"/>
        <end position="57"/>
    </location>
</feature>
<gene>
    <name evidence="4" type="ORF">H6H00_24485</name>
</gene>
<protein>
    <submittedName>
        <fullName evidence="4">CsbD family protein</fullName>
    </submittedName>
</protein>
<feature type="compositionally biased region" description="Basic and acidic residues" evidence="2">
    <location>
        <begin position="30"/>
        <end position="39"/>
    </location>
</feature>
<dbReference type="InterPro" id="IPR008462">
    <property type="entry name" value="CsbD"/>
</dbReference>
<dbReference type="Proteomes" id="UP000515728">
    <property type="component" value="Chromosome"/>
</dbReference>
<evidence type="ECO:0000313" key="5">
    <source>
        <dbReference type="Proteomes" id="UP000515728"/>
    </source>
</evidence>
<dbReference type="InterPro" id="IPR036629">
    <property type="entry name" value="YjbJ_sf"/>
</dbReference>
<evidence type="ECO:0000259" key="3">
    <source>
        <dbReference type="Pfam" id="PF05532"/>
    </source>
</evidence>
<dbReference type="EMBL" id="CP060131">
    <property type="protein sequence ID" value="QNG51276.1"/>
    <property type="molecule type" value="Genomic_DNA"/>
</dbReference>
<proteinExistence type="inferred from homology"/>
<evidence type="ECO:0000313" key="4">
    <source>
        <dbReference type="EMBL" id="QNG51276.1"/>
    </source>
</evidence>
<dbReference type="Pfam" id="PF05532">
    <property type="entry name" value="CsbD"/>
    <property type="match status" value="1"/>
</dbReference>
<feature type="domain" description="CsbD-like" evidence="3">
    <location>
        <begin position="5"/>
        <end position="57"/>
    </location>
</feature>
<evidence type="ECO:0000256" key="2">
    <source>
        <dbReference type="SAM" id="MobiDB-lite"/>
    </source>
</evidence>
<dbReference type="RefSeq" id="WP_185718031.1">
    <property type="nucleotide sequence ID" value="NZ_BAAAWI010000001.1"/>
</dbReference>
<dbReference type="SUPFAM" id="SSF69047">
    <property type="entry name" value="Hypothetical protein YjbJ"/>
    <property type="match status" value="1"/>
</dbReference>
<feature type="compositionally biased region" description="Basic and acidic residues" evidence="2">
    <location>
        <begin position="47"/>
        <end position="57"/>
    </location>
</feature>
<keyword evidence="5" id="KW-1185">Reference proteome</keyword>